<feature type="domain" description="CBM2" evidence="2">
    <location>
        <begin position="36"/>
        <end position="147"/>
    </location>
</feature>
<gene>
    <name evidence="3" type="ORF">GCM10017559_33520</name>
</gene>
<dbReference type="RefSeq" id="WP_344895437.1">
    <property type="nucleotide sequence ID" value="NZ_BAAAWD010000007.1"/>
</dbReference>
<comment type="caution">
    <text evidence="3">The sequence shown here is derived from an EMBL/GenBank/DDBJ whole genome shotgun (WGS) entry which is preliminary data.</text>
</comment>
<evidence type="ECO:0000259" key="2">
    <source>
        <dbReference type="PROSITE" id="PS51173"/>
    </source>
</evidence>
<reference evidence="3 4" key="1">
    <citation type="journal article" date="2019" name="Int. J. Syst. Evol. Microbiol.">
        <title>The Global Catalogue of Microorganisms (GCM) 10K type strain sequencing project: providing services to taxonomists for standard genome sequencing and annotation.</title>
        <authorList>
            <consortium name="The Broad Institute Genomics Platform"/>
            <consortium name="The Broad Institute Genome Sequencing Center for Infectious Disease"/>
            <person name="Wu L."/>
            <person name="Ma J."/>
        </authorList>
    </citation>
    <scope>NUCLEOTIDE SEQUENCE [LARGE SCALE GENOMIC DNA]</scope>
    <source>
        <strain evidence="3 4">JCM 3106</strain>
    </source>
</reference>
<dbReference type="InterPro" id="IPR012291">
    <property type="entry name" value="CBM2_carb-bd_dom_sf"/>
</dbReference>
<keyword evidence="4" id="KW-1185">Reference proteome</keyword>
<dbReference type="SUPFAM" id="SSF49384">
    <property type="entry name" value="Carbohydrate-binding domain"/>
    <property type="match status" value="1"/>
</dbReference>
<dbReference type="InterPro" id="IPR001919">
    <property type="entry name" value="CBD2"/>
</dbReference>
<feature type="signal peptide" evidence="1">
    <location>
        <begin position="1"/>
        <end position="23"/>
    </location>
</feature>
<organism evidence="3 4">
    <name type="scientific">Streptosporangium longisporum</name>
    <dbReference type="NCBI Taxonomy" id="46187"/>
    <lineage>
        <taxon>Bacteria</taxon>
        <taxon>Bacillati</taxon>
        <taxon>Actinomycetota</taxon>
        <taxon>Actinomycetes</taxon>
        <taxon>Streptosporangiales</taxon>
        <taxon>Streptosporangiaceae</taxon>
        <taxon>Streptosporangium</taxon>
    </lineage>
</organism>
<evidence type="ECO:0000256" key="1">
    <source>
        <dbReference type="SAM" id="SignalP"/>
    </source>
</evidence>
<dbReference type="InterPro" id="IPR008965">
    <property type="entry name" value="CBM2/CBM3_carb-bd_dom_sf"/>
</dbReference>
<dbReference type="SMART" id="SM00637">
    <property type="entry name" value="CBD_II"/>
    <property type="match status" value="1"/>
</dbReference>
<dbReference type="Proteomes" id="UP001499930">
    <property type="component" value="Unassembled WGS sequence"/>
</dbReference>
<keyword evidence="1" id="KW-0732">Signal</keyword>
<dbReference type="Gene3D" id="2.60.40.290">
    <property type="match status" value="1"/>
</dbReference>
<feature type="chain" id="PRO_5046179036" description="CBM2 domain-containing protein" evidence="1">
    <location>
        <begin position="24"/>
        <end position="268"/>
    </location>
</feature>
<name>A0ABN3XYN9_9ACTN</name>
<sequence>MGLGKGSLRNRVLTSAAATALLAAGTGAVMGTAAASADAAAGCAVTYTSHTWGTSSGGFTAFIDITNTGDPLSGWALTFTFPGTQRITTGFSAQWSQSGPLVTARNPTWGGSVPSGKTFGIGFNGTWTGSNPPPTDFALNGVPCTVKLVPSPTPSPSPSPSPPRLRILISPSDLTVPEGGTASVQVRLSQRPPGNVIVGTARVYGDTSLSAGPPLTFTPDNWDVPQPLTVTAAEDDDAVNGSATFDSRSSQITGSSAFLWEAVEQDDD</sequence>
<dbReference type="PROSITE" id="PS51173">
    <property type="entry name" value="CBM2"/>
    <property type="match status" value="1"/>
</dbReference>
<evidence type="ECO:0000313" key="3">
    <source>
        <dbReference type="EMBL" id="GAA3008448.1"/>
    </source>
</evidence>
<dbReference type="Pfam" id="PF00553">
    <property type="entry name" value="CBM_2"/>
    <property type="match status" value="1"/>
</dbReference>
<proteinExistence type="predicted"/>
<evidence type="ECO:0000313" key="4">
    <source>
        <dbReference type="Proteomes" id="UP001499930"/>
    </source>
</evidence>
<protein>
    <recommendedName>
        <fullName evidence="2">CBM2 domain-containing protein</fullName>
    </recommendedName>
</protein>
<accession>A0ABN3XYN9</accession>
<dbReference type="EMBL" id="BAAAWD010000007">
    <property type="protein sequence ID" value="GAA3008448.1"/>
    <property type="molecule type" value="Genomic_DNA"/>
</dbReference>